<keyword evidence="5" id="KW-0449">Lipoprotein</keyword>
<gene>
    <name evidence="7" type="ORF">GT409_01525</name>
</gene>
<accession>A0A6P1M243</accession>
<dbReference type="InterPro" id="IPR051407">
    <property type="entry name" value="Bact_OM_lipoprot/Surf_antigen"/>
</dbReference>
<reference evidence="7 8" key="1">
    <citation type="submission" date="2020-01" db="EMBL/GenBank/DDBJ databases">
        <title>Ponticoccus aerotolerans gen. nov., sp. nov., an anaerobic bacterium and proposal of Ponticoccusceae fam. nov., Ponticoccusles ord. nov. and Ponticoccuse classis nov. in the phylum Kiritimatiellaeota.</title>
        <authorList>
            <person name="Zhou L.Y."/>
            <person name="Du Z.J."/>
        </authorList>
    </citation>
    <scope>NUCLEOTIDE SEQUENCE [LARGE SCALE GENOMIC DNA]</scope>
    <source>
        <strain evidence="7 8">S-5007</strain>
    </source>
</reference>
<dbReference type="Proteomes" id="UP000464954">
    <property type="component" value="Chromosome"/>
</dbReference>
<sequence>MKTLGIITGLTVVALATGCVSSKSGEVYSRDQARQSMTVRLGTVEFVKEVLVEGSKSGLGAAAGGIAGGVAGSTIGGGKGSTLAALGGAALGALAGHAAEEKLTKFNGLEITVKLDNGDVLAVVQEDDVMFAVGDRVRVLTGRDGTTRVEK</sequence>
<dbReference type="Pfam" id="PF05433">
    <property type="entry name" value="Rick_17kDa_Anti"/>
    <property type="match status" value="1"/>
</dbReference>
<keyword evidence="8" id="KW-1185">Reference proteome</keyword>
<dbReference type="GO" id="GO:0009279">
    <property type="term" value="C:cell outer membrane"/>
    <property type="evidence" value="ECO:0007669"/>
    <property type="project" value="UniProtKB-SubCell"/>
</dbReference>
<comment type="subcellular location">
    <subcellularLocation>
        <location evidence="1">Cell outer membrane</location>
        <topology evidence="1">Lipid-anchor</topology>
    </subcellularLocation>
</comment>
<feature type="domain" description="Glycine zipper 2TM" evidence="6">
    <location>
        <begin position="59"/>
        <end position="99"/>
    </location>
</feature>
<dbReference type="PANTHER" id="PTHR35603">
    <property type="match status" value="1"/>
</dbReference>
<evidence type="ECO:0000313" key="8">
    <source>
        <dbReference type="Proteomes" id="UP000464954"/>
    </source>
</evidence>
<evidence type="ECO:0000259" key="6">
    <source>
        <dbReference type="Pfam" id="PF05433"/>
    </source>
</evidence>
<organism evidence="7 8">
    <name type="scientific">Tichowtungia aerotolerans</name>
    <dbReference type="NCBI Taxonomy" id="2697043"/>
    <lineage>
        <taxon>Bacteria</taxon>
        <taxon>Pseudomonadati</taxon>
        <taxon>Kiritimatiellota</taxon>
        <taxon>Tichowtungiia</taxon>
        <taxon>Tichowtungiales</taxon>
        <taxon>Tichowtungiaceae</taxon>
        <taxon>Tichowtungia</taxon>
    </lineage>
</organism>
<dbReference type="AlphaFoldDB" id="A0A6P1M243"/>
<evidence type="ECO:0000256" key="5">
    <source>
        <dbReference type="ARBA" id="ARBA00023288"/>
    </source>
</evidence>
<protein>
    <submittedName>
        <fullName evidence="7">Glycine zipper 2TM domain-containing protein</fullName>
    </submittedName>
</protein>
<name>A0A6P1M243_9BACT</name>
<dbReference type="EMBL" id="CP047593">
    <property type="protein sequence ID" value="QHI68182.1"/>
    <property type="molecule type" value="Genomic_DNA"/>
</dbReference>
<dbReference type="PROSITE" id="PS51257">
    <property type="entry name" value="PROKAR_LIPOPROTEIN"/>
    <property type="match status" value="1"/>
</dbReference>
<evidence type="ECO:0000313" key="7">
    <source>
        <dbReference type="EMBL" id="QHI68182.1"/>
    </source>
</evidence>
<keyword evidence="3" id="KW-0472">Membrane</keyword>
<evidence type="ECO:0000256" key="2">
    <source>
        <dbReference type="ARBA" id="ARBA00022729"/>
    </source>
</evidence>
<dbReference type="RefSeq" id="WP_160626240.1">
    <property type="nucleotide sequence ID" value="NZ_CP047593.1"/>
</dbReference>
<evidence type="ECO:0000256" key="3">
    <source>
        <dbReference type="ARBA" id="ARBA00023136"/>
    </source>
</evidence>
<evidence type="ECO:0000256" key="1">
    <source>
        <dbReference type="ARBA" id="ARBA00004459"/>
    </source>
</evidence>
<keyword evidence="4" id="KW-0564">Palmitate</keyword>
<proteinExistence type="predicted"/>
<dbReference type="KEGG" id="taer:GT409_01525"/>
<evidence type="ECO:0000256" key="4">
    <source>
        <dbReference type="ARBA" id="ARBA00023139"/>
    </source>
</evidence>
<dbReference type="PANTHER" id="PTHR35603:SF1">
    <property type="entry name" value="OUTER MEMBRANE LIPOPROTEIN SLYB"/>
    <property type="match status" value="1"/>
</dbReference>
<keyword evidence="2" id="KW-0732">Signal</keyword>
<dbReference type="InterPro" id="IPR008816">
    <property type="entry name" value="Gly_zipper_2TM_dom"/>
</dbReference>